<proteinExistence type="predicted"/>
<sequence length="155" mass="16840">MVNGTATEPQKNLIRLLAVERGLDLQTIEAGFEDMTKSLASDFIKFLKGLAATNPAKPVQIVEAGFYKLGEKYFEVRESKAGRLYAVEIYQSASGGATSDYAPGIVRLLKPENLLTLDEAKVFGKETGSCCICRRELTNPESIESGIGPVCASRF</sequence>
<comment type="caution">
    <text evidence="1">The sequence shown here is derived from an EMBL/GenBank/DDBJ whole genome shotgun (WGS) entry which is preliminary data.</text>
</comment>
<accession>A0ABP4BX40</accession>
<dbReference type="Pfam" id="PF19474">
    <property type="entry name" value="DUF6011"/>
    <property type="match status" value="1"/>
</dbReference>
<evidence type="ECO:0000313" key="2">
    <source>
        <dbReference type="Proteomes" id="UP001501578"/>
    </source>
</evidence>
<dbReference type="Proteomes" id="UP001501578">
    <property type="component" value="Unassembled WGS sequence"/>
</dbReference>
<organism evidence="1 2">
    <name type="scientific">Nonomuraea longicatena</name>
    <dbReference type="NCBI Taxonomy" id="83682"/>
    <lineage>
        <taxon>Bacteria</taxon>
        <taxon>Bacillati</taxon>
        <taxon>Actinomycetota</taxon>
        <taxon>Actinomycetes</taxon>
        <taxon>Streptosporangiales</taxon>
        <taxon>Streptosporangiaceae</taxon>
        <taxon>Nonomuraea</taxon>
    </lineage>
</organism>
<name>A0ABP4BX40_9ACTN</name>
<protein>
    <submittedName>
        <fullName evidence="1">Uncharacterized protein</fullName>
    </submittedName>
</protein>
<dbReference type="EMBL" id="BAAAHQ010000108">
    <property type="protein sequence ID" value="GAA0955750.1"/>
    <property type="molecule type" value="Genomic_DNA"/>
</dbReference>
<reference evidence="2" key="1">
    <citation type="journal article" date="2019" name="Int. J. Syst. Evol. Microbiol.">
        <title>The Global Catalogue of Microorganisms (GCM) 10K type strain sequencing project: providing services to taxonomists for standard genome sequencing and annotation.</title>
        <authorList>
            <consortium name="The Broad Institute Genomics Platform"/>
            <consortium name="The Broad Institute Genome Sequencing Center for Infectious Disease"/>
            <person name="Wu L."/>
            <person name="Ma J."/>
        </authorList>
    </citation>
    <scope>NUCLEOTIDE SEQUENCE [LARGE SCALE GENOMIC DNA]</scope>
    <source>
        <strain evidence="2">JCM 11136</strain>
    </source>
</reference>
<dbReference type="InterPro" id="IPR046053">
    <property type="entry name" value="DUF6011"/>
</dbReference>
<evidence type="ECO:0000313" key="1">
    <source>
        <dbReference type="EMBL" id="GAA0955750.1"/>
    </source>
</evidence>
<keyword evidence="2" id="KW-1185">Reference proteome</keyword>
<gene>
    <name evidence="1" type="ORF">GCM10009560_79550</name>
</gene>